<dbReference type="AlphaFoldDB" id="A0A2N0YZC1"/>
<dbReference type="InterPro" id="IPR005135">
    <property type="entry name" value="Endo/exonuclease/phosphatase"/>
</dbReference>
<dbReference type="PANTHER" id="PTHR15822:SF23">
    <property type="entry name" value="ENDONUCLEASE_EXONUCLEASE_PHOSPHATASE FAMILY PROTEIN"/>
    <property type="match status" value="1"/>
</dbReference>
<dbReference type="RefSeq" id="WP_101178160.1">
    <property type="nucleotide sequence ID" value="NZ_PISE01000037.1"/>
</dbReference>
<accession>A0A2N0YZC1</accession>
<dbReference type="Pfam" id="PF03372">
    <property type="entry name" value="Exo_endo_phos"/>
    <property type="match status" value="1"/>
</dbReference>
<dbReference type="Gene3D" id="3.60.10.10">
    <property type="entry name" value="Endonuclease/exonuclease/phosphatase"/>
    <property type="match status" value="1"/>
</dbReference>
<keyword evidence="3" id="KW-0540">Nuclease</keyword>
<gene>
    <name evidence="3" type="ORF">CWS01_15880</name>
</gene>
<sequence length="263" mass="30964">MKLLTLNCHSWQEENQIDKITYLAQNIKEKSYDVIALQEVNQLIKEKYVFKNMKSSNFAYILIQELKKLEITDYSLVWGFSNEISEKYEEGLAILTKYPIVEEFSFYVSKGRNINNWKTRKIIGAKILYNNRPISFYSCHMGWWRDEEEPFKYHLDKLLQHVNWVEPFFLLGDFNNSTHLKGEGYEYLLKQGLYDTYLLSRKKDNGITVKGKINGWDNNKEDLRIDLILSNQAVKVESSNVIFNGKNKSVISDHFGVETKVVM</sequence>
<feature type="domain" description="Endonuclease/exonuclease/phosphatase" evidence="2">
    <location>
        <begin position="19"/>
        <end position="254"/>
    </location>
</feature>
<dbReference type="InterPro" id="IPR051547">
    <property type="entry name" value="TDP2-like"/>
</dbReference>
<reference evidence="3 4" key="1">
    <citation type="journal article" date="2003" name="Int. J. Syst. Evol. Microbiol.">
        <title>Bacillus nealsonii sp. nov., isolated from a spacecraft-assembly facility, whose spores are gamma-radiation resistant.</title>
        <authorList>
            <person name="Venkateswaran K."/>
            <person name="Kempf M."/>
            <person name="Chen F."/>
            <person name="Satomi M."/>
            <person name="Nicholson W."/>
            <person name="Kern R."/>
        </authorList>
    </citation>
    <scope>NUCLEOTIDE SEQUENCE [LARGE SCALE GENOMIC DNA]</scope>
    <source>
        <strain evidence="3 4">FO-92</strain>
    </source>
</reference>
<organism evidence="3 4">
    <name type="scientific">Niallia nealsonii</name>
    <dbReference type="NCBI Taxonomy" id="115979"/>
    <lineage>
        <taxon>Bacteria</taxon>
        <taxon>Bacillati</taxon>
        <taxon>Bacillota</taxon>
        <taxon>Bacilli</taxon>
        <taxon>Bacillales</taxon>
        <taxon>Bacillaceae</taxon>
        <taxon>Niallia</taxon>
    </lineage>
</organism>
<dbReference type="EMBL" id="PISE01000037">
    <property type="protein sequence ID" value="PKG22610.1"/>
    <property type="molecule type" value="Genomic_DNA"/>
</dbReference>
<dbReference type="PANTHER" id="PTHR15822">
    <property type="entry name" value="TRAF AND TNF RECEPTOR-ASSOCIATED PROTEIN"/>
    <property type="match status" value="1"/>
</dbReference>
<evidence type="ECO:0000256" key="1">
    <source>
        <dbReference type="ARBA" id="ARBA00022801"/>
    </source>
</evidence>
<dbReference type="CDD" id="cd09079">
    <property type="entry name" value="RgfB-like"/>
    <property type="match status" value="1"/>
</dbReference>
<dbReference type="Proteomes" id="UP000233375">
    <property type="component" value="Unassembled WGS sequence"/>
</dbReference>
<keyword evidence="3" id="KW-0255">Endonuclease</keyword>
<dbReference type="SUPFAM" id="SSF56219">
    <property type="entry name" value="DNase I-like"/>
    <property type="match status" value="1"/>
</dbReference>
<keyword evidence="4" id="KW-1185">Reference proteome</keyword>
<name>A0A2N0YZC1_9BACI</name>
<evidence type="ECO:0000259" key="2">
    <source>
        <dbReference type="Pfam" id="PF03372"/>
    </source>
</evidence>
<evidence type="ECO:0000313" key="3">
    <source>
        <dbReference type="EMBL" id="PKG22610.1"/>
    </source>
</evidence>
<keyword evidence="1" id="KW-0378">Hydrolase</keyword>
<dbReference type="OrthoDB" id="9812537at2"/>
<dbReference type="GO" id="GO:0004519">
    <property type="term" value="F:endonuclease activity"/>
    <property type="evidence" value="ECO:0007669"/>
    <property type="project" value="UniProtKB-KW"/>
</dbReference>
<evidence type="ECO:0000313" key="4">
    <source>
        <dbReference type="Proteomes" id="UP000233375"/>
    </source>
</evidence>
<dbReference type="InterPro" id="IPR036691">
    <property type="entry name" value="Endo/exonu/phosph_ase_sf"/>
</dbReference>
<comment type="caution">
    <text evidence="3">The sequence shown here is derived from an EMBL/GenBank/DDBJ whole genome shotgun (WGS) entry which is preliminary data.</text>
</comment>
<dbReference type="GO" id="GO:0016787">
    <property type="term" value="F:hydrolase activity"/>
    <property type="evidence" value="ECO:0007669"/>
    <property type="project" value="UniProtKB-KW"/>
</dbReference>
<proteinExistence type="predicted"/>
<protein>
    <submittedName>
        <fullName evidence="3">Endonuclease</fullName>
    </submittedName>
</protein>